<keyword evidence="1" id="KW-0175">Coiled coil</keyword>
<name>A0A8K0UV75_9AGAR</name>
<dbReference type="OrthoDB" id="2915575at2759"/>
<dbReference type="EMBL" id="JAEVFJ010000004">
    <property type="protein sequence ID" value="KAH8105142.1"/>
    <property type="molecule type" value="Genomic_DNA"/>
</dbReference>
<dbReference type="Gene3D" id="1.20.1170.10">
    <property type="match status" value="1"/>
</dbReference>
<keyword evidence="3" id="KW-1185">Reference proteome</keyword>
<accession>A0A8K0UV75</accession>
<proteinExistence type="predicted"/>
<dbReference type="Proteomes" id="UP000813824">
    <property type="component" value="Unassembled WGS sequence"/>
</dbReference>
<protein>
    <submittedName>
        <fullName evidence="2">Uncharacterized protein</fullName>
    </submittedName>
</protein>
<organism evidence="2 3">
    <name type="scientific">Cristinia sonorae</name>
    <dbReference type="NCBI Taxonomy" id="1940300"/>
    <lineage>
        <taxon>Eukaryota</taxon>
        <taxon>Fungi</taxon>
        <taxon>Dikarya</taxon>
        <taxon>Basidiomycota</taxon>
        <taxon>Agaricomycotina</taxon>
        <taxon>Agaricomycetes</taxon>
        <taxon>Agaricomycetidae</taxon>
        <taxon>Agaricales</taxon>
        <taxon>Pleurotineae</taxon>
        <taxon>Stephanosporaceae</taxon>
        <taxon>Cristinia</taxon>
    </lineage>
</organism>
<evidence type="ECO:0000256" key="1">
    <source>
        <dbReference type="SAM" id="Coils"/>
    </source>
</evidence>
<sequence length="372" mass="40642">MTSYFKSTSSAALSHDDDWIDDLKEKTEGKISDESRKNANKALEEASKKSLSESIKEIQALVKEGNDLDTRLFDIARLAEKAKLSSKAEAKEIRDRFIDLLWNSRSIASTAQGAADDFRGDMLELILMDDISADEKKAALIEYITTVQGKGQAAAAQPGRFKDFTEKLRDYANRVEKEIGDEENEAKAKLDKLKADLEEVTVELHSLTVNVVGPIVKYLKLAGGAFAGVLSGSPAVAFAAIFKAVKEGIPELQQFSANLEATQAKRKVLIAKQDKINTSIRELEGQQVLLGDASTIPSSLRSISEGITNFAGRMTTFTDSFSQVEAEAEQFRKFIEDGVAVSDPVFQSAVGLVKELFRLNSAILKTYASASV</sequence>
<comment type="caution">
    <text evidence="2">The sequence shown here is derived from an EMBL/GenBank/DDBJ whole genome shotgun (WGS) entry which is preliminary data.</text>
</comment>
<evidence type="ECO:0000313" key="2">
    <source>
        <dbReference type="EMBL" id="KAH8105142.1"/>
    </source>
</evidence>
<evidence type="ECO:0000313" key="3">
    <source>
        <dbReference type="Proteomes" id="UP000813824"/>
    </source>
</evidence>
<feature type="coiled-coil region" evidence="1">
    <location>
        <begin position="165"/>
        <end position="210"/>
    </location>
</feature>
<reference evidence="2" key="1">
    <citation type="journal article" date="2021" name="New Phytol.">
        <title>Evolutionary innovations through gain and loss of genes in the ectomycorrhizal Boletales.</title>
        <authorList>
            <person name="Wu G."/>
            <person name="Miyauchi S."/>
            <person name="Morin E."/>
            <person name="Kuo A."/>
            <person name="Drula E."/>
            <person name="Varga T."/>
            <person name="Kohler A."/>
            <person name="Feng B."/>
            <person name="Cao Y."/>
            <person name="Lipzen A."/>
            <person name="Daum C."/>
            <person name="Hundley H."/>
            <person name="Pangilinan J."/>
            <person name="Johnson J."/>
            <person name="Barry K."/>
            <person name="LaButti K."/>
            <person name="Ng V."/>
            <person name="Ahrendt S."/>
            <person name="Min B."/>
            <person name="Choi I.G."/>
            <person name="Park H."/>
            <person name="Plett J.M."/>
            <person name="Magnuson J."/>
            <person name="Spatafora J.W."/>
            <person name="Nagy L.G."/>
            <person name="Henrissat B."/>
            <person name="Grigoriev I.V."/>
            <person name="Yang Z.L."/>
            <person name="Xu J."/>
            <person name="Martin F.M."/>
        </authorList>
    </citation>
    <scope>NUCLEOTIDE SEQUENCE</scope>
    <source>
        <strain evidence="2">KKN 215</strain>
    </source>
</reference>
<gene>
    <name evidence="2" type="ORF">BXZ70DRAFT_506567</name>
</gene>
<dbReference type="AlphaFoldDB" id="A0A8K0UV75"/>